<feature type="signal peptide" evidence="2">
    <location>
        <begin position="1"/>
        <end position="19"/>
    </location>
</feature>
<proteinExistence type="predicted"/>
<dbReference type="Gene3D" id="2.60.40.10">
    <property type="entry name" value="Immunoglobulins"/>
    <property type="match status" value="1"/>
</dbReference>
<dbReference type="SUPFAM" id="SSF49265">
    <property type="entry name" value="Fibronectin type III"/>
    <property type="match status" value="2"/>
</dbReference>
<dbReference type="InterPro" id="IPR013783">
    <property type="entry name" value="Ig-like_fold"/>
</dbReference>
<name>A0ABP8ZWN2_9FLAO</name>
<evidence type="ECO:0000256" key="2">
    <source>
        <dbReference type="SAM" id="SignalP"/>
    </source>
</evidence>
<evidence type="ECO:0000256" key="1">
    <source>
        <dbReference type="ARBA" id="ARBA00022729"/>
    </source>
</evidence>
<dbReference type="PROSITE" id="PS50853">
    <property type="entry name" value="FN3"/>
    <property type="match status" value="1"/>
</dbReference>
<dbReference type="Pfam" id="PF18962">
    <property type="entry name" value="Por_Secre_tail"/>
    <property type="match status" value="1"/>
</dbReference>
<dbReference type="Proteomes" id="UP001500141">
    <property type="component" value="Unassembled WGS sequence"/>
</dbReference>
<sequence length="799" mass="84026">MKKITFLLVTFFISLQINAQLYQVPTCSGGISTNIYGNMNSVATANATSRSAIIYPATQLAGISGQVLNAVYFKRMAASGTMGGSPTLKVYLKETSATDFGAAAIDWATEIATATLVYDSNPSVATGSSAGWKSFSFSNNFTYSGTQNLAVYMEYVNTASSTAIGWDYEYGTPCISTTNSNTTKYINNTTGTPGASLTSTNYRRPQIGFDYVVTCPAPTSFNYANLTATTVDLNWIAGGSETSWEYVIQPTANPAPTSGTTIGTNAVIAASVSPNTAYTAYLRANCGAGGFSTWKMVSFTTPCSTYNVPSSENFSTYVPGCWQEADNGDTTVGPATFGSSSWIEDGFGNVGSTGAARYNIFTTGANDWLMSPIYNIPASGYELKFDAAATQYGATTAPTTAWEADDYVEVLVSTGTTNWTLLYTYNSSNVPSNTGSTNIIDLDAYAGQSVRFAFRVVEGASNGSADIDFSIDNFEIRLSPACSNPISLAVNGLTQSSATVTWGVTTGNYEYVINNVATDPVGSGTPLSGETYNATVLSPLTTYYFHVRTVCSGPLYSVWSTISFTTPAAPPVNDDCVNAIALTVGGIFGDNDIAGSVLGGNTTAGVTPSCQSNFSADVWYSVIVPASGNLTIETQVAATNSMTDSVVAAFSGTCGSLTEIGCDDDGGPTGANNLMSILSLTGRTPGEVIYVGVWKYNTTAPTSTNSEFIVSAYDASLSTTSFDKNSLKVYPNPVNDVLNLSYSSEISSVEVFNIIGQKVLVKNLNATQGEVNISNLNSGSYIVRVTSGDQVQTIKIVKN</sequence>
<dbReference type="RefSeq" id="WP_264542078.1">
    <property type="nucleotide sequence ID" value="NZ_BAABIP010000015.1"/>
</dbReference>
<evidence type="ECO:0000313" key="5">
    <source>
        <dbReference type="Proteomes" id="UP001500141"/>
    </source>
</evidence>
<protein>
    <submittedName>
        <fullName evidence="4">T9SS type A sorting domain-containing protein</fullName>
    </submittedName>
</protein>
<gene>
    <name evidence="4" type="ORF">GCM10023230_17730</name>
</gene>
<organism evidence="4 5">
    <name type="scientific">Flavobacterium hankyongi</name>
    <dbReference type="NCBI Taxonomy" id="1176532"/>
    <lineage>
        <taxon>Bacteria</taxon>
        <taxon>Pseudomonadati</taxon>
        <taxon>Bacteroidota</taxon>
        <taxon>Flavobacteriia</taxon>
        <taxon>Flavobacteriales</taxon>
        <taxon>Flavobacteriaceae</taxon>
        <taxon>Flavobacterium</taxon>
    </lineage>
</organism>
<feature type="domain" description="Fibronectin type-III" evidence="3">
    <location>
        <begin position="484"/>
        <end position="571"/>
    </location>
</feature>
<accession>A0ABP8ZWN2</accession>
<keyword evidence="5" id="KW-1185">Reference proteome</keyword>
<keyword evidence="1 2" id="KW-0732">Signal</keyword>
<dbReference type="EMBL" id="BAABIP010000015">
    <property type="protein sequence ID" value="GAA4768296.1"/>
    <property type="molecule type" value="Genomic_DNA"/>
</dbReference>
<evidence type="ECO:0000313" key="4">
    <source>
        <dbReference type="EMBL" id="GAA4768296.1"/>
    </source>
</evidence>
<feature type="chain" id="PRO_5046139792" evidence="2">
    <location>
        <begin position="20"/>
        <end position="799"/>
    </location>
</feature>
<dbReference type="InterPro" id="IPR056600">
    <property type="entry name" value="GBD_T9SS_assoc"/>
</dbReference>
<dbReference type="InterPro" id="IPR026444">
    <property type="entry name" value="Secre_tail"/>
</dbReference>
<reference evidence="5" key="1">
    <citation type="journal article" date="2019" name="Int. J. Syst. Evol. Microbiol.">
        <title>The Global Catalogue of Microorganisms (GCM) 10K type strain sequencing project: providing services to taxonomists for standard genome sequencing and annotation.</title>
        <authorList>
            <consortium name="The Broad Institute Genomics Platform"/>
            <consortium name="The Broad Institute Genome Sequencing Center for Infectious Disease"/>
            <person name="Wu L."/>
            <person name="Ma J."/>
        </authorList>
    </citation>
    <scope>NUCLEOTIDE SEQUENCE [LARGE SCALE GENOMIC DNA]</scope>
    <source>
        <strain evidence="5">JCM 18198</strain>
    </source>
</reference>
<comment type="caution">
    <text evidence="4">The sequence shown here is derived from an EMBL/GenBank/DDBJ whole genome shotgun (WGS) entry which is preliminary data.</text>
</comment>
<dbReference type="NCBIfam" id="TIGR04183">
    <property type="entry name" value="Por_Secre_tail"/>
    <property type="match status" value="1"/>
</dbReference>
<dbReference type="InterPro" id="IPR036116">
    <property type="entry name" value="FN3_sf"/>
</dbReference>
<dbReference type="Pfam" id="PF23759">
    <property type="entry name" value="GBD_T9SS_assoc"/>
    <property type="match status" value="1"/>
</dbReference>
<dbReference type="InterPro" id="IPR003961">
    <property type="entry name" value="FN3_dom"/>
</dbReference>
<dbReference type="SMART" id="SM00060">
    <property type="entry name" value="FN3"/>
    <property type="match status" value="2"/>
</dbReference>
<evidence type="ECO:0000259" key="3">
    <source>
        <dbReference type="PROSITE" id="PS50853"/>
    </source>
</evidence>